<proteinExistence type="predicted"/>
<evidence type="ECO:0008006" key="3">
    <source>
        <dbReference type="Google" id="ProtNLM"/>
    </source>
</evidence>
<protein>
    <recommendedName>
        <fullName evidence="3">Retrotransposon Copia-like N-terminal domain-containing protein</fullName>
    </recommendedName>
</protein>
<dbReference type="EMBL" id="JBDFQZ010000006">
    <property type="protein sequence ID" value="KAK9714925.1"/>
    <property type="molecule type" value="Genomic_DNA"/>
</dbReference>
<dbReference type="PANTHER" id="PTHR47481:SF41">
    <property type="entry name" value="COPIA-LIKE POLYPROTEIN_RETROTRANSPOSON"/>
    <property type="match status" value="1"/>
</dbReference>
<sequence length="136" mass="15485">MAPNSTPTVHPAFSVGNILTHVPTKLSLQNSDYRTWRHIFTVHCGSYGIKGHFDGTSKPQESDNELWQRLDYLVLSWIYSTVHEDLLTMVVDLDATAHETWVAIEKLFRDNKKARALALMEEYNSCTKGNLSIADY</sequence>
<accession>A0AAW1KA05</accession>
<gene>
    <name evidence="1" type="ORF">RND81_06G131200</name>
</gene>
<dbReference type="Proteomes" id="UP001443914">
    <property type="component" value="Unassembled WGS sequence"/>
</dbReference>
<dbReference type="AlphaFoldDB" id="A0AAW1KA05"/>
<keyword evidence="2" id="KW-1185">Reference proteome</keyword>
<dbReference type="PANTHER" id="PTHR47481">
    <property type="match status" value="1"/>
</dbReference>
<comment type="caution">
    <text evidence="1">The sequence shown here is derived from an EMBL/GenBank/DDBJ whole genome shotgun (WGS) entry which is preliminary data.</text>
</comment>
<evidence type="ECO:0000313" key="2">
    <source>
        <dbReference type="Proteomes" id="UP001443914"/>
    </source>
</evidence>
<reference evidence="1" key="1">
    <citation type="submission" date="2024-03" db="EMBL/GenBank/DDBJ databases">
        <title>WGS assembly of Saponaria officinalis var. Norfolk2.</title>
        <authorList>
            <person name="Jenkins J."/>
            <person name="Shu S."/>
            <person name="Grimwood J."/>
            <person name="Barry K."/>
            <person name="Goodstein D."/>
            <person name="Schmutz J."/>
            <person name="Leebens-Mack J."/>
            <person name="Osbourn A."/>
        </authorList>
    </citation>
    <scope>NUCLEOTIDE SEQUENCE [LARGE SCALE GENOMIC DNA]</scope>
    <source>
        <strain evidence="1">JIC</strain>
    </source>
</reference>
<name>A0AAW1KA05_SAPOF</name>
<evidence type="ECO:0000313" key="1">
    <source>
        <dbReference type="EMBL" id="KAK9714925.1"/>
    </source>
</evidence>
<organism evidence="1 2">
    <name type="scientific">Saponaria officinalis</name>
    <name type="common">Common soapwort</name>
    <name type="synonym">Lychnis saponaria</name>
    <dbReference type="NCBI Taxonomy" id="3572"/>
    <lineage>
        <taxon>Eukaryota</taxon>
        <taxon>Viridiplantae</taxon>
        <taxon>Streptophyta</taxon>
        <taxon>Embryophyta</taxon>
        <taxon>Tracheophyta</taxon>
        <taxon>Spermatophyta</taxon>
        <taxon>Magnoliopsida</taxon>
        <taxon>eudicotyledons</taxon>
        <taxon>Gunneridae</taxon>
        <taxon>Pentapetalae</taxon>
        <taxon>Caryophyllales</taxon>
        <taxon>Caryophyllaceae</taxon>
        <taxon>Caryophylleae</taxon>
        <taxon>Saponaria</taxon>
    </lineage>
</organism>